<protein>
    <submittedName>
        <fullName evidence="1">Uncharacterized protein</fullName>
    </submittedName>
</protein>
<organism evidence="1 2">
    <name type="scientific">Melastoma candidum</name>
    <dbReference type="NCBI Taxonomy" id="119954"/>
    <lineage>
        <taxon>Eukaryota</taxon>
        <taxon>Viridiplantae</taxon>
        <taxon>Streptophyta</taxon>
        <taxon>Embryophyta</taxon>
        <taxon>Tracheophyta</taxon>
        <taxon>Spermatophyta</taxon>
        <taxon>Magnoliopsida</taxon>
        <taxon>eudicotyledons</taxon>
        <taxon>Gunneridae</taxon>
        <taxon>Pentapetalae</taxon>
        <taxon>rosids</taxon>
        <taxon>malvids</taxon>
        <taxon>Myrtales</taxon>
        <taxon>Melastomataceae</taxon>
        <taxon>Melastomatoideae</taxon>
        <taxon>Melastomateae</taxon>
        <taxon>Melastoma</taxon>
    </lineage>
</organism>
<proteinExistence type="predicted"/>
<gene>
    <name evidence="1" type="ORF">MLD38_024082</name>
</gene>
<accession>A0ACB9NTV3</accession>
<reference evidence="2" key="1">
    <citation type="journal article" date="2023" name="Front. Plant Sci.">
        <title>Chromosomal-level genome assembly of Melastoma candidum provides insights into trichome evolution.</title>
        <authorList>
            <person name="Zhong Y."/>
            <person name="Wu W."/>
            <person name="Sun C."/>
            <person name="Zou P."/>
            <person name="Liu Y."/>
            <person name="Dai S."/>
            <person name="Zhou R."/>
        </authorList>
    </citation>
    <scope>NUCLEOTIDE SEQUENCE [LARGE SCALE GENOMIC DNA]</scope>
</reference>
<comment type="caution">
    <text evidence="1">The sequence shown here is derived from an EMBL/GenBank/DDBJ whole genome shotgun (WGS) entry which is preliminary data.</text>
</comment>
<keyword evidence="2" id="KW-1185">Reference proteome</keyword>
<name>A0ACB9NTV3_9MYRT</name>
<evidence type="ECO:0000313" key="2">
    <source>
        <dbReference type="Proteomes" id="UP001057402"/>
    </source>
</evidence>
<sequence>MWGAVGLEPEEGKKANNSSVAKIPTEKNISISGRGGKGGSSRERTTINAARHIRTRAGSTHFAVLSSGDDPLIPPPGSPTLPKRTPGEPVESGVGDKKRRSEYNTKKK</sequence>
<dbReference type="Proteomes" id="UP001057402">
    <property type="component" value="Chromosome 7"/>
</dbReference>
<dbReference type="EMBL" id="CM042886">
    <property type="protein sequence ID" value="KAI4339107.1"/>
    <property type="molecule type" value="Genomic_DNA"/>
</dbReference>
<evidence type="ECO:0000313" key="1">
    <source>
        <dbReference type="EMBL" id="KAI4339107.1"/>
    </source>
</evidence>